<dbReference type="GO" id="GO:0008684">
    <property type="term" value="F:2-oxopent-4-enoate hydratase activity"/>
    <property type="evidence" value="ECO:0007669"/>
    <property type="project" value="TreeGrafter"/>
</dbReference>
<name>A0A1G8J941_9BACI</name>
<protein>
    <submittedName>
        <fullName evidence="3">2-keto-4-pentenoate hydratase</fullName>
    </submittedName>
</protein>
<organism evidence="3 4">
    <name type="scientific">Alteribacillus persepolensis</name>
    <dbReference type="NCBI Taxonomy" id="568899"/>
    <lineage>
        <taxon>Bacteria</taxon>
        <taxon>Bacillati</taxon>
        <taxon>Bacillota</taxon>
        <taxon>Bacilli</taxon>
        <taxon>Bacillales</taxon>
        <taxon>Bacillaceae</taxon>
        <taxon>Alteribacillus</taxon>
    </lineage>
</organism>
<dbReference type="Gene3D" id="3.90.850.10">
    <property type="entry name" value="Fumarylacetoacetase-like, C-terminal domain"/>
    <property type="match status" value="1"/>
</dbReference>
<evidence type="ECO:0000313" key="4">
    <source>
        <dbReference type="Proteomes" id="UP000199163"/>
    </source>
</evidence>
<sequence length="259" mass="28073">MNEKVLSLSEHLTEAEKSRQGVEPLTSLIPDLSMKQAYHIQLTNIQNKVTAGDSIIGKKIGLTSKAMQDLLGVSEPDYGHLLNSMQIDNKGSVPRKKVMQPKVEGEIAFILKEDLKGPDVTTEDVQRATDYIVSALEIVDSRISDWKITLADTIADNASSGLFVTGGEKINIKDIDLQNEEMVFYKNGEKVNGGKGSAALGDPAYCVAWLANKLYEYNMTLKSGEIILSGALSKAVDAAPGDTFKASFSTLGEVEVSFI</sequence>
<dbReference type="Pfam" id="PF01557">
    <property type="entry name" value="FAA_hydrolase"/>
    <property type="match status" value="1"/>
</dbReference>
<dbReference type="PANTHER" id="PTHR30143:SF0">
    <property type="entry name" value="2-KETO-4-PENTENOATE HYDRATASE"/>
    <property type="match status" value="1"/>
</dbReference>
<reference evidence="3 4" key="1">
    <citation type="submission" date="2016-10" db="EMBL/GenBank/DDBJ databases">
        <authorList>
            <person name="de Groot N.N."/>
        </authorList>
    </citation>
    <scope>NUCLEOTIDE SEQUENCE [LARGE SCALE GENOMIC DNA]</scope>
    <source>
        <strain evidence="3 4">DSM 21632</strain>
    </source>
</reference>
<proteinExistence type="predicted"/>
<dbReference type="RefSeq" id="WP_245705300.1">
    <property type="nucleotide sequence ID" value="NZ_FNDK01000030.1"/>
</dbReference>
<dbReference type="GO" id="GO:0005737">
    <property type="term" value="C:cytoplasm"/>
    <property type="evidence" value="ECO:0007669"/>
    <property type="project" value="TreeGrafter"/>
</dbReference>
<dbReference type="PANTHER" id="PTHR30143">
    <property type="entry name" value="ACID HYDRATASE"/>
    <property type="match status" value="1"/>
</dbReference>
<keyword evidence="4" id="KW-1185">Reference proteome</keyword>
<dbReference type="AlphaFoldDB" id="A0A1G8J941"/>
<dbReference type="STRING" id="568899.SAMN05192534_13023"/>
<evidence type="ECO:0000256" key="1">
    <source>
        <dbReference type="ARBA" id="ARBA00023239"/>
    </source>
</evidence>
<dbReference type="InterPro" id="IPR036663">
    <property type="entry name" value="Fumarylacetoacetase_C_sf"/>
</dbReference>
<dbReference type="SUPFAM" id="SSF56529">
    <property type="entry name" value="FAH"/>
    <property type="match status" value="1"/>
</dbReference>
<accession>A0A1G8J941</accession>
<keyword evidence="1" id="KW-0456">Lyase</keyword>
<evidence type="ECO:0000259" key="2">
    <source>
        <dbReference type="Pfam" id="PF01557"/>
    </source>
</evidence>
<dbReference type="InterPro" id="IPR011234">
    <property type="entry name" value="Fumarylacetoacetase-like_C"/>
</dbReference>
<dbReference type="EMBL" id="FNDK01000030">
    <property type="protein sequence ID" value="SDI27583.1"/>
    <property type="molecule type" value="Genomic_DNA"/>
</dbReference>
<gene>
    <name evidence="3" type="ORF">SAMN05192534_13023</name>
</gene>
<feature type="domain" description="Fumarylacetoacetase-like C-terminal" evidence="2">
    <location>
        <begin position="93"/>
        <end position="256"/>
    </location>
</feature>
<evidence type="ECO:0000313" key="3">
    <source>
        <dbReference type="EMBL" id="SDI27583.1"/>
    </source>
</evidence>
<dbReference type="InterPro" id="IPR050772">
    <property type="entry name" value="Hydratase-Decarb/MhpD_sf"/>
</dbReference>
<dbReference type="Proteomes" id="UP000199163">
    <property type="component" value="Unassembled WGS sequence"/>
</dbReference>